<dbReference type="InterPro" id="IPR025103">
    <property type="entry name" value="DUF4011"/>
</dbReference>
<dbReference type="InterPro" id="IPR041677">
    <property type="entry name" value="DNA2/NAM7_AAA_11"/>
</dbReference>
<dbReference type="Gene3D" id="3.40.960.10">
    <property type="entry name" value="VSR Endonuclease"/>
    <property type="match status" value="1"/>
</dbReference>
<dbReference type="GO" id="GO:0004386">
    <property type="term" value="F:helicase activity"/>
    <property type="evidence" value="ECO:0007669"/>
    <property type="project" value="InterPro"/>
</dbReference>
<feature type="domain" description="Restriction endonuclease type II-like" evidence="4">
    <location>
        <begin position="1241"/>
        <end position="1338"/>
    </location>
</feature>
<feature type="domain" description="DNA2/NAM7 helicase helicase" evidence="2">
    <location>
        <begin position="934"/>
        <end position="975"/>
    </location>
</feature>
<protein>
    <submittedName>
        <fullName evidence="5">DUF3320 domain-containing protein</fullName>
    </submittedName>
</protein>
<dbReference type="CDD" id="cd18808">
    <property type="entry name" value="SF1_C_Upf1"/>
    <property type="match status" value="1"/>
</dbReference>
<dbReference type="Gene3D" id="3.40.50.300">
    <property type="entry name" value="P-loop containing nucleotide triphosphate hydrolases"/>
    <property type="match status" value="3"/>
</dbReference>
<dbReference type="SUPFAM" id="SSF52980">
    <property type="entry name" value="Restriction endonuclease-like"/>
    <property type="match status" value="1"/>
</dbReference>
<dbReference type="OrthoDB" id="9757917at2"/>
<dbReference type="Pfam" id="PF13087">
    <property type="entry name" value="AAA_12"/>
    <property type="match status" value="1"/>
</dbReference>
<dbReference type="FunFam" id="3.40.50.300:FF:002063">
    <property type="entry name" value="DNA helicase related protein"/>
    <property type="match status" value="1"/>
</dbReference>
<dbReference type="InterPro" id="IPR027417">
    <property type="entry name" value="P-loop_NTPase"/>
</dbReference>
<dbReference type="Proteomes" id="UP000250744">
    <property type="component" value="Unassembled WGS sequence"/>
</dbReference>
<keyword evidence="6" id="KW-1185">Reference proteome</keyword>
<feature type="domain" description="DNA2/NAM7 helicase helicase" evidence="2">
    <location>
        <begin position="296"/>
        <end position="380"/>
    </location>
</feature>
<evidence type="ECO:0000259" key="4">
    <source>
        <dbReference type="Pfam" id="PF18741"/>
    </source>
</evidence>
<gene>
    <name evidence="5" type="ORF">DN062_02255</name>
</gene>
<evidence type="ECO:0000313" key="5">
    <source>
        <dbReference type="EMBL" id="RAU19916.1"/>
    </source>
</evidence>
<comment type="caution">
    <text evidence="5">The sequence shown here is derived from an EMBL/GenBank/DDBJ whole genome shotgun (WGS) entry which is preliminary data.</text>
</comment>
<evidence type="ECO:0000259" key="3">
    <source>
        <dbReference type="Pfam" id="PF13087"/>
    </source>
</evidence>
<dbReference type="InterPro" id="IPR021754">
    <property type="entry name" value="DUF3320"/>
</dbReference>
<organism evidence="5 6">
    <name type="scientific">Nitrincola tibetensis</name>
    <dbReference type="NCBI Taxonomy" id="2219697"/>
    <lineage>
        <taxon>Bacteria</taxon>
        <taxon>Pseudomonadati</taxon>
        <taxon>Pseudomonadota</taxon>
        <taxon>Gammaproteobacteria</taxon>
        <taxon>Oceanospirillales</taxon>
        <taxon>Oceanospirillaceae</taxon>
        <taxon>Nitrincola</taxon>
    </lineage>
</organism>
<dbReference type="InterPro" id="IPR041679">
    <property type="entry name" value="DNA2/NAM7-like_C"/>
</dbReference>
<evidence type="ECO:0000313" key="6">
    <source>
        <dbReference type="Proteomes" id="UP000250744"/>
    </source>
</evidence>
<dbReference type="FunFam" id="3.40.960.10:FF:000002">
    <property type="entry name" value="DNA helicase related protein"/>
    <property type="match status" value="1"/>
</dbReference>
<dbReference type="InterPro" id="IPR049468">
    <property type="entry name" value="Restrct_endonuc-II-like_dom"/>
</dbReference>
<evidence type="ECO:0000259" key="2">
    <source>
        <dbReference type="Pfam" id="PF13086"/>
    </source>
</evidence>
<dbReference type="Pfam" id="PF11784">
    <property type="entry name" value="DUF3320"/>
    <property type="match status" value="1"/>
</dbReference>
<dbReference type="RefSeq" id="WP_112157119.1">
    <property type="nucleotide sequence ID" value="NZ_QKRX01000001.1"/>
</dbReference>
<dbReference type="PANTHER" id="PTHR10887:SF530">
    <property type="entry name" value="SUPERFAMILY I DNA HELICASES"/>
    <property type="match status" value="1"/>
</dbReference>
<reference evidence="5 6" key="1">
    <citation type="submission" date="2018-06" db="EMBL/GenBank/DDBJ databases">
        <title>Nitrincola tibetense sp. nov., isolated from Lake XuguoCo on Tibetan Plateau.</title>
        <authorList>
            <person name="Xing P."/>
        </authorList>
    </citation>
    <scope>NUCLEOTIDE SEQUENCE [LARGE SCALE GENOMIC DNA]</scope>
    <source>
        <strain evidence="6">xg18</strain>
    </source>
</reference>
<dbReference type="SUPFAM" id="SSF52540">
    <property type="entry name" value="P-loop containing nucleoside triphosphate hydrolases"/>
    <property type="match status" value="2"/>
</dbReference>
<name>A0A364NS54_9GAMM</name>
<dbReference type="InterPro" id="IPR011335">
    <property type="entry name" value="Restrct_endonuc-II-like"/>
</dbReference>
<dbReference type="EMBL" id="QKRX01000001">
    <property type="protein sequence ID" value="RAU19916.1"/>
    <property type="molecule type" value="Genomic_DNA"/>
</dbReference>
<dbReference type="Pfam" id="PF13086">
    <property type="entry name" value="AAA_11"/>
    <property type="match status" value="2"/>
</dbReference>
<evidence type="ECO:0000259" key="1">
    <source>
        <dbReference type="Pfam" id="PF11784"/>
    </source>
</evidence>
<sequence>MSFEQKLELARLELLDMGLRGNPLLSIPKSSKFLEVVEERSEDVFSILVENGKSMSFLPLPDALQDTSDESNSLPSLSEYLKQTSGESRFSDSFLQTDKAADNLDTHLLKIESEAHMLLQEQGIDVLHLALGILEWYEDPNARTPRYAPLVLIPVELSRDSARVAFRISYTDIDLSPNLTLTTKLRSDFRVKLPDYPEELCISSYFDEVEMAIKGQANWKLHRNMMYLGLFSSGKFQMYVDLDPASWPSESPLVQNHLLGKVLETGFIKDAQVLSDIEGHRHISEPEKLHLVKDADNSQMEALIAAVEGANLVIQGPPGTGKSQTITNLIAEAVSRGKKVLFVAQKMAALDVVKARLDEAHLGDAVLELHSHKSSKIAVLDSLRASFSQGKPSVPDRTFEYRRLSELREQLDRYAFEISKPRLNSGLNFLQALGEMLRLQKISALESVNRIRFDVLKNWSKDELERASRLLQTVEAYLKEFGKPNDNVFASSRLSRLSPSEEQDILRLTVEVQIKLDELKVDCDELTKMMQLPETETFNDIDLVHKAGQRALNAPHLKGVKVSTQDWQLRRDEIRELVKLGQTLNNKKEQLSTFFIESALIVDLLPIRVGLAGRADRWWRFFSSDYRRSKAILRGYLKGDLEGHPTEWLEKVDIALSYQSDERRFSEIEGIGHLLFGAQWQGRQSDWEVLSRIAEWIFTLYDEIGSGNLPEGLTDFLEANPDVKERAADIEELAERSREVRSLIQRLVELLDWSNPMTKADLIADWSSNISAWKAKPEQLYGIVRFNQLEDDIKAVGLGVILPELRGWKYSPDILVEWLKLSYYSGFVDSVYSESDKIGRFDRVSHERLIHEFKELDMACLSFAQEELVRKLHASLPNFNAPGEMELIRREISKKRRHIPIRRLIAEAGNVIQQAKPVFMMSPMSVATFLPQGKITFDMVIFDEASQIPAPEALGAMARAKQAIVVGDSKQMPPTNFFSKAVEISDEEAEESVTADVESILTMMEARGAPEKMLSWHYRSRHHSLIAVSNDQFYDNRLVFFPSSGSNPDAKGLSFTYLPEALYDRGKSRANPVEAKAVAQAVLEHIQNNSHLSLGVVAFSTAQREFILLEVERLRREHPETDAFFNKHSSGDEFFIKNLENVQGDERDVIFISVGYGKTLAGKVSQNFGPLNSKGGERRLNVLISRAKLAMRVFSNFRADELRTDANTPFGVRALKVFLNYAEKGELPIYDETKREPDSPFEIEVMKAIQSLGYEVEPQVGCQGYSIDLAIVDPSSPGRYLLAVECDGASYHSSASARERDRLRQSVLEGLGWRFHRIWSTEWFRNPSQEIARINQAIECAIDLQKGIDERQVIESVLSNSNTETFAPEIERSNFSQEQTVRKIPPYKSVDLMSLSLPSQVNDFMAINPRTLMQAIKKIVNQEAPIHISLLTLRLLNAIGISRAGQRIQNRVIECVNSLDHQDFLNFDGTYIHLNNTYDFDLRDWSELPTNQKKFEYLSSTEIKNVFLLIVKDAHSIDREDCISASLNLIGFKRLTSSMKPRLEDAIEELILEGKLVEKSGRLQLA</sequence>
<dbReference type="InterPro" id="IPR047187">
    <property type="entry name" value="SF1_C_Upf1"/>
</dbReference>
<dbReference type="Pfam" id="PF18741">
    <property type="entry name" value="MTES_1575"/>
    <property type="match status" value="1"/>
</dbReference>
<accession>A0A364NS54</accession>
<dbReference type="InterPro" id="IPR045055">
    <property type="entry name" value="DNA2/NAM7-like"/>
</dbReference>
<feature type="domain" description="DNA2/NAM7 helicase-like C-terminal" evidence="3">
    <location>
        <begin position="999"/>
        <end position="1196"/>
    </location>
</feature>
<proteinExistence type="predicted"/>
<dbReference type="Pfam" id="PF13195">
    <property type="entry name" value="DUF4011"/>
    <property type="match status" value="1"/>
</dbReference>
<feature type="domain" description="DUF3320" evidence="1">
    <location>
        <begin position="1403"/>
        <end position="1450"/>
    </location>
</feature>
<dbReference type="PANTHER" id="PTHR10887">
    <property type="entry name" value="DNA2/NAM7 HELICASE FAMILY"/>
    <property type="match status" value="1"/>
</dbReference>